<evidence type="ECO:0000313" key="2">
    <source>
        <dbReference type="Proteomes" id="UP000304953"/>
    </source>
</evidence>
<gene>
    <name evidence="1" type="ORF">E5329_08065</name>
</gene>
<evidence type="ECO:0000313" key="1">
    <source>
        <dbReference type="EMBL" id="TGY96715.1"/>
    </source>
</evidence>
<proteinExistence type="predicted"/>
<dbReference type="EMBL" id="SRYA01000013">
    <property type="protein sequence ID" value="TGY96715.1"/>
    <property type="molecule type" value="Genomic_DNA"/>
</dbReference>
<comment type="caution">
    <text evidence="1">The sequence shown here is derived from an EMBL/GenBank/DDBJ whole genome shotgun (WGS) entry which is preliminary data.</text>
</comment>
<reference evidence="1" key="1">
    <citation type="submission" date="2019-04" db="EMBL/GenBank/DDBJ databases">
        <title>Microbes associate with the intestines of laboratory mice.</title>
        <authorList>
            <person name="Navarre W."/>
            <person name="Wong E."/>
            <person name="Huang K."/>
            <person name="Tropini C."/>
            <person name="Ng K."/>
            <person name="Yu B."/>
        </authorList>
    </citation>
    <scope>NUCLEOTIDE SEQUENCE</scope>
    <source>
        <strain evidence="1">NM01_1-7b</strain>
    </source>
</reference>
<sequence length="230" mass="25539">MNTHITMKEMPESEQPLEKCFRYGAQALSDAELLAVILKTGTRNLTALQLAQLFLSRKEKNLLNLSSMLPEEMQMIPGIGQVKAAQLKCIAELAERIARTSRLKNVRLNEPSSIADYYMESLRHKTKEHLLLAMFDAKSNLLGDKIVSVGTVTNSLVSPREIFLKALEYRAVHIVLLHNHPSGDPTPSEADHAVTSRVAESGRILGIALADHIIIGDNRYISFRENGLLG</sequence>
<dbReference type="Proteomes" id="UP000304953">
    <property type="component" value="Unassembled WGS sequence"/>
</dbReference>
<keyword evidence="2" id="KW-1185">Reference proteome</keyword>
<organism evidence="1 2">
    <name type="scientific">Petralouisia muris</name>
    <dbReference type="NCBI Taxonomy" id="3032872"/>
    <lineage>
        <taxon>Bacteria</taxon>
        <taxon>Bacillati</taxon>
        <taxon>Bacillota</taxon>
        <taxon>Clostridia</taxon>
        <taxon>Lachnospirales</taxon>
        <taxon>Lachnospiraceae</taxon>
        <taxon>Petralouisia</taxon>
    </lineage>
</organism>
<protein>
    <submittedName>
        <fullName evidence="1">JAB domain-containing protein</fullName>
    </submittedName>
</protein>
<name>A0AC61RXI5_9FIRM</name>
<accession>A0AC61RXI5</accession>